<sequence>MDAVSLREIAVEAGQKNPNALQYHFGDRDGLLQAIIDKHSAQIGLLRDAYIRDTQEKKWSPGEAAARCLVMPIVDYMESNGDGVNFVRLVSQIAAVYQNGTASGPAGGVHFPRTKSLEAVFNRALVAVSSREARRRIYLVVTITFHTLADIYRTSQQTPTSPVANRKLMVDQLICLLESFFSAPPRQVR</sequence>
<reference evidence="2" key="1">
    <citation type="submission" date="2019-02" db="EMBL/GenBank/DDBJ databases">
        <authorList>
            <person name="Li S.-H."/>
        </authorList>
    </citation>
    <scope>NUCLEOTIDE SEQUENCE</scope>
    <source>
        <strain evidence="2">IMCC8485</strain>
    </source>
</reference>
<dbReference type="SUPFAM" id="SSF46689">
    <property type="entry name" value="Homeodomain-like"/>
    <property type="match status" value="1"/>
</dbReference>
<feature type="domain" description="PsrA tetracyclin repressor-like C-terminal" evidence="1">
    <location>
        <begin position="67"/>
        <end position="174"/>
    </location>
</feature>
<comment type="caution">
    <text evidence="2">The sequence shown here is derived from an EMBL/GenBank/DDBJ whole genome shotgun (WGS) entry which is preliminary data.</text>
</comment>
<dbReference type="Proteomes" id="UP001143307">
    <property type="component" value="Unassembled WGS sequence"/>
</dbReference>
<dbReference type="Gene3D" id="1.10.357.10">
    <property type="entry name" value="Tetracycline Repressor, domain 2"/>
    <property type="match status" value="1"/>
</dbReference>
<accession>A0ABT3SX60</accession>
<keyword evidence="3" id="KW-1185">Reference proteome</keyword>
<dbReference type="InterPro" id="IPR009057">
    <property type="entry name" value="Homeodomain-like_sf"/>
</dbReference>
<organism evidence="2 3">
    <name type="scientific">Candidatus Seongchinamella marina</name>
    <dbReference type="NCBI Taxonomy" id="2518990"/>
    <lineage>
        <taxon>Bacteria</taxon>
        <taxon>Pseudomonadati</taxon>
        <taxon>Pseudomonadota</taxon>
        <taxon>Gammaproteobacteria</taxon>
        <taxon>Cellvibrionales</taxon>
        <taxon>Halieaceae</taxon>
        <taxon>Seongchinamella</taxon>
    </lineage>
</organism>
<protein>
    <recommendedName>
        <fullName evidence="1">PsrA tetracyclin repressor-like C-terminal domain-containing protein</fullName>
    </recommendedName>
</protein>
<proteinExistence type="predicted"/>
<name>A0ABT3SX60_9GAMM</name>
<dbReference type="InterPro" id="IPR041586">
    <property type="entry name" value="PsrA_TetR_C"/>
</dbReference>
<evidence type="ECO:0000313" key="3">
    <source>
        <dbReference type="Proteomes" id="UP001143307"/>
    </source>
</evidence>
<dbReference type="Pfam" id="PF17939">
    <property type="entry name" value="TetR_C_30"/>
    <property type="match status" value="1"/>
</dbReference>
<evidence type="ECO:0000259" key="1">
    <source>
        <dbReference type="Pfam" id="PF17939"/>
    </source>
</evidence>
<gene>
    <name evidence="2" type="ORF">EYC87_13410</name>
</gene>
<dbReference type="EMBL" id="SHNP01000004">
    <property type="protein sequence ID" value="MCX2974586.1"/>
    <property type="molecule type" value="Genomic_DNA"/>
</dbReference>
<evidence type="ECO:0000313" key="2">
    <source>
        <dbReference type="EMBL" id="MCX2974586.1"/>
    </source>
</evidence>